<dbReference type="CDD" id="cd20489">
    <property type="entry name" value="cupin_HppE-like_C"/>
    <property type="match status" value="1"/>
</dbReference>
<dbReference type="SUPFAM" id="SSF51182">
    <property type="entry name" value="RmlC-like cupins"/>
    <property type="match status" value="1"/>
</dbReference>
<dbReference type="OrthoDB" id="9799053at2"/>
<evidence type="ECO:0000313" key="3">
    <source>
        <dbReference type="Proteomes" id="UP000298551"/>
    </source>
</evidence>
<feature type="domain" description="Cupin type-2" evidence="1">
    <location>
        <begin position="128"/>
        <end position="187"/>
    </location>
</feature>
<dbReference type="RefSeq" id="WP_136914819.1">
    <property type="nucleotide sequence ID" value="NZ_CP039371.1"/>
</dbReference>
<evidence type="ECO:0000259" key="1">
    <source>
        <dbReference type="Pfam" id="PF07883"/>
    </source>
</evidence>
<dbReference type="AlphaFoldDB" id="A0A4D6X8T7"/>
<organism evidence="2 3">
    <name type="scientific">Pseudomonas putida</name>
    <name type="common">Arthrobacter siderocapsulatus</name>
    <dbReference type="NCBI Taxonomy" id="303"/>
    <lineage>
        <taxon>Bacteria</taxon>
        <taxon>Pseudomonadati</taxon>
        <taxon>Pseudomonadota</taxon>
        <taxon>Gammaproteobacteria</taxon>
        <taxon>Pseudomonadales</taxon>
        <taxon>Pseudomonadaceae</taxon>
        <taxon>Pseudomonas</taxon>
    </lineage>
</organism>
<evidence type="ECO:0000313" key="2">
    <source>
        <dbReference type="EMBL" id="QCI12662.1"/>
    </source>
</evidence>
<dbReference type="InterPro" id="IPR013096">
    <property type="entry name" value="Cupin_2"/>
</dbReference>
<name>A0A4D6X8T7_PSEPU</name>
<gene>
    <name evidence="2" type="ORF">E6B08_15350</name>
</gene>
<sequence length="190" mass="21111">MDSQSIAIGRAHLEALLATRKMTMEHVQDITADACHAHFQNMAQLQELAHYLSIPLSEFFVGYGASDLDDGVKIARQGEGFKREEVRDGVHCYTYEHLVTTHHDPQLMALRLDLHGDSSQPLRLNAGHGSKEVVYVTKGEVRVRWLGNDNEVKERVLGNGDSIFIAPNVPHSFINHGFGVPAELIAINYG</sequence>
<dbReference type="Gene3D" id="2.60.120.10">
    <property type="entry name" value="Jelly Rolls"/>
    <property type="match status" value="1"/>
</dbReference>
<dbReference type="Pfam" id="PF07883">
    <property type="entry name" value="Cupin_2"/>
    <property type="match status" value="1"/>
</dbReference>
<dbReference type="InterPro" id="IPR014710">
    <property type="entry name" value="RmlC-like_jellyroll"/>
</dbReference>
<dbReference type="Proteomes" id="UP000298551">
    <property type="component" value="Chromosome"/>
</dbReference>
<protein>
    <submittedName>
        <fullName evidence="2">Cupin domain-containing protein</fullName>
    </submittedName>
</protein>
<dbReference type="InterPro" id="IPR011051">
    <property type="entry name" value="RmlC_Cupin_sf"/>
</dbReference>
<reference evidence="3" key="1">
    <citation type="submission" date="2019-04" db="EMBL/GenBank/DDBJ databases">
        <title>Genome sequence of Pseudomonas putida 1290, an auxin catabolizing strain.</title>
        <authorList>
            <person name="Laird T.S."/>
            <person name="Leveau J.H.J."/>
        </authorList>
    </citation>
    <scope>NUCLEOTIDE SEQUENCE [LARGE SCALE GENOMIC DNA]</scope>
    <source>
        <strain evidence="3">1290</strain>
    </source>
</reference>
<dbReference type="EMBL" id="CP039371">
    <property type="protein sequence ID" value="QCI12662.1"/>
    <property type="molecule type" value="Genomic_DNA"/>
</dbReference>
<proteinExistence type="predicted"/>
<accession>A0A4D6X8T7</accession>